<dbReference type="EMBL" id="WVHT01000007">
    <property type="protein sequence ID" value="MXV52346.1"/>
    <property type="molecule type" value="Genomic_DNA"/>
</dbReference>
<feature type="domain" description="BIG2" evidence="2">
    <location>
        <begin position="503"/>
        <end position="570"/>
    </location>
</feature>
<comment type="caution">
    <text evidence="3">The sequence shown here is derived from an EMBL/GenBank/DDBJ whole genome shotgun (WGS) entry which is preliminary data.</text>
</comment>
<evidence type="ECO:0000313" key="4">
    <source>
        <dbReference type="Proteomes" id="UP000466586"/>
    </source>
</evidence>
<reference evidence="3 4" key="1">
    <citation type="submission" date="2019-11" db="EMBL/GenBank/DDBJ databases">
        <title>Pedobacter sp. HMF7647 Genome sequencing and assembly.</title>
        <authorList>
            <person name="Kang H."/>
            <person name="Kim H."/>
            <person name="Joh K."/>
        </authorList>
    </citation>
    <scope>NUCLEOTIDE SEQUENCE [LARGE SCALE GENOMIC DNA]</scope>
    <source>
        <strain evidence="3 4">HMF7647</strain>
    </source>
</reference>
<dbReference type="Gene3D" id="2.60.40.1080">
    <property type="match status" value="1"/>
</dbReference>
<dbReference type="Pfam" id="PF02368">
    <property type="entry name" value="Big_2"/>
    <property type="match status" value="1"/>
</dbReference>
<feature type="signal peptide" evidence="1">
    <location>
        <begin position="1"/>
        <end position="19"/>
    </location>
</feature>
<dbReference type="Proteomes" id="UP000466586">
    <property type="component" value="Unassembled WGS sequence"/>
</dbReference>
<dbReference type="SUPFAM" id="SSF49373">
    <property type="entry name" value="Invasin/intimin cell-adhesion fragments"/>
    <property type="match status" value="1"/>
</dbReference>
<dbReference type="AlphaFoldDB" id="A0A7K1YCN9"/>
<evidence type="ECO:0000259" key="2">
    <source>
        <dbReference type="Pfam" id="PF02368"/>
    </source>
</evidence>
<dbReference type="InterPro" id="IPR026341">
    <property type="entry name" value="T9SS_type_B"/>
</dbReference>
<sequence>MKKIFCLLIITFTSFGAFAQFTDDNINNTLVWKGPNQQTSIKASTHPDGSTYFTYISFENTPIPPATGAMQVLYLQCLSKNGVLKWPGKGLVISDKPTGSASDDYSMAGTDDDGTLAIFKDFRKFRPRPGAMGYYFSDVYVYKYAADGSPTWGAEGKKLNTSRGGIECSAPRLALYPGNVALANWTDYNEAKNTGAILVKKVSATDGKILAADSIFSSSVDTNYVINNFKTNRFSNGNYLATYMFKSGGTGFNLPSQFHAMGYDANLKRLWKTPIFTGKGISIGGDYMTVADDKGGVYILFGYLSPVLQKPSIRVQHIRSDGKLSYKKDLSISTDTLHRQFGTPVAYYNKEKSCLSVYYASVDLAYKNEMIEFQEFNDRGYLRADTGKVLINAPANASILPTKAIPQPGGQTILFYQDNQTNTKIKAIRYTNEKKPIYEKLISNYHPDLGKTSLKGSINVGDPVNNQVVAVWSDTRVGAIYSGDIYAQNMLLDGRLGNQGVLDVSPTKLTMTVGDTITLKSLVQPLNLGLHAVYKSDYPGLVSVDQYGNVKAQAYGNAVITVTAFEGAQSIQIPVQVLDTPHDKNSLQVFTAFSPNNDGANDVFYIQNIEKFGGNHLTVFDASGRKHYEATDYNNTWDATASTGPYKGSKIPQGTYYYVLELSNGNSRKGFVVIKY</sequence>
<accession>A0A7K1YCN9</accession>
<protein>
    <submittedName>
        <fullName evidence="3">T9SS type B sorting domain-containing protein</fullName>
    </submittedName>
</protein>
<organism evidence="3 4">
    <name type="scientific">Hufsiella arboris</name>
    <dbReference type="NCBI Taxonomy" id="2695275"/>
    <lineage>
        <taxon>Bacteria</taxon>
        <taxon>Pseudomonadati</taxon>
        <taxon>Bacteroidota</taxon>
        <taxon>Sphingobacteriia</taxon>
        <taxon>Sphingobacteriales</taxon>
        <taxon>Sphingobacteriaceae</taxon>
        <taxon>Hufsiella</taxon>
    </lineage>
</organism>
<keyword evidence="4" id="KW-1185">Reference proteome</keyword>
<proteinExistence type="predicted"/>
<dbReference type="InterPro" id="IPR008964">
    <property type="entry name" value="Invasin/intimin_cell_adhesion"/>
</dbReference>
<evidence type="ECO:0000256" key="1">
    <source>
        <dbReference type="SAM" id="SignalP"/>
    </source>
</evidence>
<gene>
    <name evidence="3" type="ORF">GS399_15330</name>
</gene>
<keyword evidence="1" id="KW-0732">Signal</keyword>
<feature type="chain" id="PRO_5029534826" evidence="1">
    <location>
        <begin position="20"/>
        <end position="676"/>
    </location>
</feature>
<dbReference type="NCBIfam" id="TIGR04131">
    <property type="entry name" value="Bac_Flav_CTERM"/>
    <property type="match status" value="1"/>
</dbReference>
<dbReference type="Pfam" id="PF13585">
    <property type="entry name" value="CHU_C"/>
    <property type="match status" value="1"/>
</dbReference>
<evidence type="ECO:0000313" key="3">
    <source>
        <dbReference type="EMBL" id="MXV52346.1"/>
    </source>
</evidence>
<dbReference type="InterPro" id="IPR003343">
    <property type="entry name" value="Big_2"/>
</dbReference>
<name>A0A7K1YCN9_9SPHI</name>